<feature type="domain" description="Reverse transcriptase zinc-binding" evidence="1">
    <location>
        <begin position="355"/>
        <end position="440"/>
    </location>
</feature>
<dbReference type="GO" id="GO:0003964">
    <property type="term" value="F:RNA-directed DNA polymerase activity"/>
    <property type="evidence" value="ECO:0007669"/>
    <property type="project" value="UniProtKB-KW"/>
</dbReference>
<reference evidence="2" key="1">
    <citation type="submission" date="2022-08" db="EMBL/GenBank/DDBJ databases">
        <authorList>
            <person name="Marques A."/>
        </authorList>
    </citation>
    <scope>NUCLEOTIDE SEQUENCE</scope>
    <source>
        <strain evidence="2">RhyPub2mFocal</strain>
        <tissue evidence="2">Leaves</tissue>
    </source>
</reference>
<keyword evidence="3" id="KW-1185">Reference proteome</keyword>
<proteinExistence type="predicted"/>
<organism evidence="2 3">
    <name type="scientific">Rhynchospora pubera</name>
    <dbReference type="NCBI Taxonomy" id="906938"/>
    <lineage>
        <taxon>Eukaryota</taxon>
        <taxon>Viridiplantae</taxon>
        <taxon>Streptophyta</taxon>
        <taxon>Embryophyta</taxon>
        <taxon>Tracheophyta</taxon>
        <taxon>Spermatophyta</taxon>
        <taxon>Magnoliopsida</taxon>
        <taxon>Liliopsida</taxon>
        <taxon>Poales</taxon>
        <taxon>Cyperaceae</taxon>
        <taxon>Cyperoideae</taxon>
        <taxon>Rhynchosporeae</taxon>
        <taxon>Rhynchospora</taxon>
    </lineage>
</organism>
<dbReference type="AlphaFoldDB" id="A0AAV8GVE8"/>
<keyword evidence="2" id="KW-0808">Transferase</keyword>
<protein>
    <submittedName>
        <fullName evidence="2">RNA-directed DNA polymerase (Reverse transcriptase)-related family protein</fullName>
    </submittedName>
</protein>
<dbReference type="Pfam" id="PF13966">
    <property type="entry name" value="zf-RVT"/>
    <property type="match status" value="1"/>
</dbReference>
<keyword evidence="2" id="KW-0695">RNA-directed DNA polymerase</keyword>
<accession>A0AAV8GVE8</accession>
<dbReference type="EMBL" id="JAMFTS010000001">
    <property type="protein sequence ID" value="KAJ4809630.1"/>
    <property type="molecule type" value="Genomic_DNA"/>
</dbReference>
<dbReference type="PANTHER" id="PTHR33116">
    <property type="entry name" value="REVERSE TRANSCRIPTASE ZINC-BINDING DOMAIN-CONTAINING PROTEIN-RELATED-RELATED"/>
    <property type="match status" value="1"/>
</dbReference>
<keyword evidence="2" id="KW-0548">Nucleotidyltransferase</keyword>
<evidence type="ECO:0000313" key="2">
    <source>
        <dbReference type="EMBL" id="KAJ4809630.1"/>
    </source>
</evidence>
<evidence type="ECO:0000313" key="3">
    <source>
        <dbReference type="Proteomes" id="UP001140206"/>
    </source>
</evidence>
<gene>
    <name evidence="2" type="ORF">LUZ62_022196</name>
</gene>
<comment type="caution">
    <text evidence="2">The sequence shown here is derived from an EMBL/GenBank/DDBJ whole genome shotgun (WGS) entry which is preliminary data.</text>
</comment>
<dbReference type="Proteomes" id="UP001140206">
    <property type="component" value="Chromosome 1"/>
</dbReference>
<sequence length="518" mass="59236">MFQAAAMMLPHGISDKIREPFFLLQYADDTMLFSTAKGIAVQLAKQVLDTFSLVSGISLNSNKSCFITFNITKRQQEGIKAILQMEATVLPFNYLGLPLTLRKPERLMYQALIDKVQCRLAGWKSSMLSRAGRVVLASSVLSTIPIYFMSVFKLPTWVVKALDRLRRDFIWGSSNNSGRSMHLLSWDRVCLPKPLGGFGLLDLRLHNIALLLRWWWRLHHDPDTLWSKLARRLFAKRDVNLPPLAWNLCGSFFWKDLLSLRFYFQLSSTSVIGTGLNTLFWYNNWGGTPLFYCLSHPKPPSRRFITLRAAVPLLQELLPAPLTLQQSNLVELANNLNFSTLPDRVDWRWTNHGKYSAASTYKAFMFSGKVLSPLRFLWKIKIPPSVKLFLLLLAHGRLLTQDQLLRRNIPCTQGCVMCTQMICETAGHLFLDCTFATRLWNVLGYPESGSDPNASLQDKLLTRFAAANNSADKLALIATTFWGLWLERNNRVFRNQSRHLGAVHHWIICESTLFVKYC</sequence>
<name>A0AAV8GVE8_9POAL</name>
<dbReference type="InterPro" id="IPR026960">
    <property type="entry name" value="RVT-Znf"/>
</dbReference>
<dbReference type="PANTHER" id="PTHR33116:SF78">
    <property type="entry name" value="OS12G0587133 PROTEIN"/>
    <property type="match status" value="1"/>
</dbReference>
<evidence type="ECO:0000259" key="1">
    <source>
        <dbReference type="Pfam" id="PF13966"/>
    </source>
</evidence>